<evidence type="ECO:0000256" key="8">
    <source>
        <dbReference type="ARBA" id="ARBA00022989"/>
    </source>
</evidence>
<dbReference type="SUPFAM" id="SSF74653">
    <property type="entry name" value="TolA/TonB C-terminal domain"/>
    <property type="match status" value="1"/>
</dbReference>
<dbReference type="EMBL" id="CP095053">
    <property type="protein sequence ID" value="UOR04516.1"/>
    <property type="molecule type" value="Genomic_DNA"/>
</dbReference>
<dbReference type="KEGG" id="haei:MUN82_16405"/>
<dbReference type="Pfam" id="PF03544">
    <property type="entry name" value="TonB_C"/>
    <property type="match status" value="2"/>
</dbReference>
<dbReference type="Proteomes" id="UP000829925">
    <property type="component" value="Chromosome"/>
</dbReference>
<evidence type="ECO:0000256" key="2">
    <source>
        <dbReference type="ARBA" id="ARBA00006555"/>
    </source>
</evidence>
<keyword evidence="13" id="KW-1185">Reference proteome</keyword>
<feature type="transmembrane region" description="Helical" evidence="10">
    <location>
        <begin position="40"/>
        <end position="61"/>
    </location>
</feature>
<dbReference type="GO" id="GO:0055085">
    <property type="term" value="P:transmembrane transport"/>
    <property type="evidence" value="ECO:0007669"/>
    <property type="project" value="InterPro"/>
</dbReference>
<protein>
    <submittedName>
        <fullName evidence="12">M56 family metallopeptidase</fullName>
    </submittedName>
</protein>
<dbReference type="InterPro" id="IPR051045">
    <property type="entry name" value="TonB-dependent_transducer"/>
</dbReference>
<keyword evidence="7" id="KW-0653">Protein transport</keyword>
<gene>
    <name evidence="12" type="ORF">MUN82_16405</name>
</gene>
<proteinExistence type="inferred from homology"/>
<organism evidence="12 13">
    <name type="scientific">Hymenobacter aerilatus</name>
    <dbReference type="NCBI Taxonomy" id="2932251"/>
    <lineage>
        <taxon>Bacteria</taxon>
        <taxon>Pseudomonadati</taxon>
        <taxon>Bacteroidota</taxon>
        <taxon>Cytophagia</taxon>
        <taxon>Cytophagales</taxon>
        <taxon>Hymenobacteraceae</taxon>
        <taxon>Hymenobacter</taxon>
    </lineage>
</organism>
<keyword evidence="9 10" id="KW-0472">Membrane</keyword>
<keyword evidence="8 10" id="KW-1133">Transmembrane helix</keyword>
<evidence type="ECO:0000256" key="10">
    <source>
        <dbReference type="SAM" id="Phobius"/>
    </source>
</evidence>
<feature type="transmembrane region" description="Helical" evidence="10">
    <location>
        <begin position="92"/>
        <end position="113"/>
    </location>
</feature>
<keyword evidence="5" id="KW-0997">Cell inner membrane</keyword>
<accession>A0A8T9SXI5</accession>
<evidence type="ECO:0000256" key="5">
    <source>
        <dbReference type="ARBA" id="ARBA00022519"/>
    </source>
</evidence>
<dbReference type="AlphaFoldDB" id="A0A8T9SXI5"/>
<dbReference type="PANTHER" id="PTHR33446">
    <property type="entry name" value="PROTEIN TONB-RELATED"/>
    <property type="match status" value="1"/>
</dbReference>
<dbReference type="GO" id="GO:0031992">
    <property type="term" value="F:energy transducer activity"/>
    <property type="evidence" value="ECO:0007669"/>
    <property type="project" value="TreeGrafter"/>
</dbReference>
<dbReference type="RefSeq" id="WP_245092191.1">
    <property type="nucleotide sequence ID" value="NZ_CP095053.1"/>
</dbReference>
<sequence length="459" mass="51025">MTTTQPLNWLLLSTLTLGVLWLLYHVALRRERCFQYNRTLLLLAPLLAVLLPLAHLPAAWLPAASTAQTPLRLLLPAVTVGASATSASATPLLFWVLLLYGAGVGLLLGRLGWQLLMLWRFTRTLPTEQHADYTLRRTSGLRPTGSFGRTVYWDDTAPLSAAEAAQVLRHELVHVRQRHTLDRLWLRVWQALLWPNLFVHLLPRALDLTHEYLADAAVTPATSMEYIRLLARQATGWLGQAPTLAHSFFSSSTLTRIAMLNHSSIPRRWKQWLALPVCAALLFVVACEKNTPADEAALSQTATQASSMPVPPPPPPPMIDGKYFTIDSKGDKLYHYVEQMPEPQGGIGGLLKYIGENIRYPEAAIAQRIEGKVFVSFTVTKDGSIEDVHLMKGIQQKLTVKPVKGESPLVTTVTTPPMLAMNEEALRVVKELPRWTPGKQEGKPVNVSFTIPVTYVLEK</sequence>
<comment type="subcellular location">
    <subcellularLocation>
        <location evidence="1">Cell inner membrane</location>
        <topology evidence="1">Single-pass membrane protein</topology>
        <orientation evidence="1">Periplasmic side</orientation>
    </subcellularLocation>
</comment>
<dbReference type="NCBIfam" id="TIGR01352">
    <property type="entry name" value="tonB_Cterm"/>
    <property type="match status" value="1"/>
</dbReference>
<evidence type="ECO:0000256" key="3">
    <source>
        <dbReference type="ARBA" id="ARBA00022448"/>
    </source>
</evidence>
<evidence type="ECO:0000256" key="9">
    <source>
        <dbReference type="ARBA" id="ARBA00023136"/>
    </source>
</evidence>
<evidence type="ECO:0000259" key="11">
    <source>
        <dbReference type="PROSITE" id="PS52015"/>
    </source>
</evidence>
<dbReference type="PROSITE" id="PS52015">
    <property type="entry name" value="TONB_CTD"/>
    <property type="match status" value="1"/>
</dbReference>
<dbReference type="GO" id="GO:0098797">
    <property type="term" value="C:plasma membrane protein complex"/>
    <property type="evidence" value="ECO:0007669"/>
    <property type="project" value="TreeGrafter"/>
</dbReference>
<dbReference type="InterPro" id="IPR006260">
    <property type="entry name" value="TonB/TolA_C"/>
</dbReference>
<reference evidence="12 13" key="1">
    <citation type="submission" date="2022-04" db="EMBL/GenBank/DDBJ databases">
        <title>Hymenobacter sp. isolated from the air.</title>
        <authorList>
            <person name="Won M."/>
            <person name="Lee C.-M."/>
            <person name="Woen H.-Y."/>
            <person name="Kwon S.-W."/>
        </authorList>
    </citation>
    <scope>NUCLEOTIDE SEQUENCE [LARGE SCALE GENOMIC DNA]</scope>
    <source>
        <strain evidence="13">5413 J-13</strain>
    </source>
</reference>
<evidence type="ECO:0000256" key="1">
    <source>
        <dbReference type="ARBA" id="ARBA00004383"/>
    </source>
</evidence>
<comment type="similarity">
    <text evidence="2">Belongs to the TonB family.</text>
</comment>
<feature type="transmembrane region" description="Helical" evidence="10">
    <location>
        <begin position="6"/>
        <end position="28"/>
    </location>
</feature>
<evidence type="ECO:0000313" key="12">
    <source>
        <dbReference type="EMBL" id="UOR04516.1"/>
    </source>
</evidence>
<evidence type="ECO:0000256" key="4">
    <source>
        <dbReference type="ARBA" id="ARBA00022475"/>
    </source>
</evidence>
<dbReference type="GO" id="GO:0015031">
    <property type="term" value="P:protein transport"/>
    <property type="evidence" value="ECO:0007669"/>
    <property type="project" value="UniProtKB-KW"/>
</dbReference>
<feature type="domain" description="TonB C-terminal" evidence="11">
    <location>
        <begin position="345"/>
        <end position="439"/>
    </location>
</feature>
<evidence type="ECO:0000256" key="7">
    <source>
        <dbReference type="ARBA" id="ARBA00022927"/>
    </source>
</evidence>
<evidence type="ECO:0000313" key="13">
    <source>
        <dbReference type="Proteomes" id="UP000829925"/>
    </source>
</evidence>
<dbReference type="PANTHER" id="PTHR33446:SF2">
    <property type="entry name" value="PROTEIN TONB"/>
    <property type="match status" value="1"/>
</dbReference>
<dbReference type="InterPro" id="IPR037682">
    <property type="entry name" value="TonB_C"/>
</dbReference>
<name>A0A8T9SXI5_9BACT</name>
<keyword evidence="4" id="KW-1003">Cell membrane</keyword>
<dbReference type="Gene3D" id="3.30.1150.10">
    <property type="match status" value="1"/>
</dbReference>
<keyword evidence="6 10" id="KW-0812">Transmembrane</keyword>
<keyword evidence="3" id="KW-0813">Transport</keyword>
<evidence type="ECO:0000256" key="6">
    <source>
        <dbReference type="ARBA" id="ARBA00022692"/>
    </source>
</evidence>